<comment type="caution">
    <text evidence="1">The sequence shown here is derived from an EMBL/GenBank/DDBJ whole genome shotgun (WGS) entry which is preliminary data.</text>
</comment>
<sequence length="138" mass="15919">MSRIPWIQLSIFSPIIYYKHPSLHTHLLNMTSKQALICVENVTEIDQALNNVVPSVEYDFDIYGSLLGQTQPTWKSLYEMYHKHSQTLGFSIRLGTCPRVARPDSPEFKRYLYAQIKATTLVVVEATPPWHRAPLTMK</sequence>
<organism evidence="1 2">
    <name type="scientific">Saponaria officinalis</name>
    <name type="common">Common soapwort</name>
    <name type="synonym">Lychnis saponaria</name>
    <dbReference type="NCBI Taxonomy" id="3572"/>
    <lineage>
        <taxon>Eukaryota</taxon>
        <taxon>Viridiplantae</taxon>
        <taxon>Streptophyta</taxon>
        <taxon>Embryophyta</taxon>
        <taxon>Tracheophyta</taxon>
        <taxon>Spermatophyta</taxon>
        <taxon>Magnoliopsida</taxon>
        <taxon>eudicotyledons</taxon>
        <taxon>Gunneridae</taxon>
        <taxon>Pentapetalae</taxon>
        <taxon>Caryophyllales</taxon>
        <taxon>Caryophyllaceae</taxon>
        <taxon>Caryophylleae</taxon>
        <taxon>Saponaria</taxon>
    </lineage>
</organism>
<protein>
    <submittedName>
        <fullName evidence="1">Uncharacterized protein</fullName>
    </submittedName>
</protein>
<dbReference type="EMBL" id="JBDFQZ010000001">
    <property type="protein sequence ID" value="KAK9757581.1"/>
    <property type="molecule type" value="Genomic_DNA"/>
</dbReference>
<evidence type="ECO:0000313" key="2">
    <source>
        <dbReference type="Proteomes" id="UP001443914"/>
    </source>
</evidence>
<reference evidence="1" key="1">
    <citation type="submission" date="2024-03" db="EMBL/GenBank/DDBJ databases">
        <title>WGS assembly of Saponaria officinalis var. Norfolk2.</title>
        <authorList>
            <person name="Jenkins J."/>
            <person name="Shu S."/>
            <person name="Grimwood J."/>
            <person name="Barry K."/>
            <person name="Goodstein D."/>
            <person name="Schmutz J."/>
            <person name="Leebens-Mack J."/>
            <person name="Osbourn A."/>
        </authorList>
    </citation>
    <scope>NUCLEOTIDE SEQUENCE [LARGE SCALE GENOMIC DNA]</scope>
    <source>
        <strain evidence="1">JIC</strain>
    </source>
</reference>
<accession>A0AAW1NAH2</accession>
<gene>
    <name evidence="1" type="ORF">RND81_01G172100</name>
</gene>
<evidence type="ECO:0000313" key="1">
    <source>
        <dbReference type="EMBL" id="KAK9757581.1"/>
    </source>
</evidence>
<dbReference type="AlphaFoldDB" id="A0AAW1NAH2"/>
<name>A0AAW1NAH2_SAPOF</name>
<dbReference type="Proteomes" id="UP001443914">
    <property type="component" value="Unassembled WGS sequence"/>
</dbReference>
<keyword evidence="2" id="KW-1185">Reference proteome</keyword>
<proteinExistence type="predicted"/>